<organism evidence="1">
    <name type="scientific">viral metagenome</name>
    <dbReference type="NCBI Taxonomy" id="1070528"/>
    <lineage>
        <taxon>unclassified sequences</taxon>
        <taxon>metagenomes</taxon>
        <taxon>organismal metagenomes</taxon>
    </lineage>
</organism>
<sequence length="66" mass="7404">MNVNDLASAPPQLPEDIALEQYQLMVHQVAMAAHNNYLSILNLQRDVEDIKNSLTTLGRLLPYAEV</sequence>
<reference evidence="1" key="1">
    <citation type="journal article" date="2020" name="Nature">
        <title>Giant virus diversity and host interactions through global metagenomics.</title>
        <authorList>
            <person name="Schulz F."/>
            <person name="Roux S."/>
            <person name="Paez-Espino D."/>
            <person name="Jungbluth S."/>
            <person name="Walsh D.A."/>
            <person name="Denef V.J."/>
            <person name="McMahon K.D."/>
            <person name="Konstantinidis K.T."/>
            <person name="Eloe-Fadrosh E.A."/>
            <person name="Kyrpides N.C."/>
            <person name="Woyke T."/>
        </authorList>
    </citation>
    <scope>NUCLEOTIDE SEQUENCE</scope>
    <source>
        <strain evidence="1">GVMAG-S-1035124-57</strain>
    </source>
</reference>
<dbReference type="EMBL" id="MN740632">
    <property type="protein sequence ID" value="QHU36153.1"/>
    <property type="molecule type" value="Genomic_DNA"/>
</dbReference>
<name>A0A6C0M0V2_9ZZZZ</name>
<proteinExistence type="predicted"/>
<accession>A0A6C0M0V2</accession>
<dbReference type="AlphaFoldDB" id="A0A6C0M0V2"/>
<protein>
    <submittedName>
        <fullName evidence="1">Uncharacterized protein</fullName>
    </submittedName>
</protein>
<evidence type="ECO:0000313" key="1">
    <source>
        <dbReference type="EMBL" id="QHU36153.1"/>
    </source>
</evidence>